<dbReference type="KEGG" id="rsn:RSPO_m00607"/>
<reference evidence="1 2" key="1">
    <citation type="journal article" date="2011" name="J. Bacteriol.">
        <title>Complete genome sequence of the plant pathogen Ralstonia solanacearum strain Po82.</title>
        <authorList>
            <person name="Xu J."/>
            <person name="Zheng H.J."/>
            <person name="Liu L."/>
            <person name="Pan Z.C."/>
            <person name="Prior P."/>
            <person name="Tang B."/>
            <person name="Xu J.S."/>
            <person name="Zhang H."/>
            <person name="Tian Q."/>
            <person name="Zhang L.Q."/>
            <person name="Feng J."/>
        </authorList>
    </citation>
    <scope>NUCLEOTIDE SEQUENCE [LARGE SCALE GENOMIC DNA]</scope>
    <source>
        <strain evidence="2">Po82</strain>
    </source>
</reference>
<evidence type="ECO:0000313" key="2">
    <source>
        <dbReference type="Proteomes" id="UP000007953"/>
    </source>
</evidence>
<organism evidence="1 2">
    <name type="scientific">Ralstonia solanacearum (strain Po82)</name>
    <dbReference type="NCBI Taxonomy" id="1031711"/>
    <lineage>
        <taxon>Bacteria</taxon>
        <taxon>Pseudomonadati</taxon>
        <taxon>Pseudomonadota</taxon>
        <taxon>Betaproteobacteria</taxon>
        <taxon>Burkholderiales</taxon>
        <taxon>Burkholderiaceae</taxon>
        <taxon>Ralstonia</taxon>
        <taxon>Ralstonia solanacearum species complex</taxon>
    </lineage>
</organism>
<evidence type="ECO:0000313" key="1">
    <source>
        <dbReference type="EMBL" id="AEG71245.1"/>
    </source>
</evidence>
<geneLocation type="plasmid" evidence="2"/>
<dbReference type="AlphaFoldDB" id="F6G7W6"/>
<accession>F6G7W6</accession>
<dbReference type="EMBL" id="CP002820">
    <property type="protein sequence ID" value="AEG71245.1"/>
    <property type="molecule type" value="Genomic_DNA"/>
</dbReference>
<dbReference type="PATRIC" id="fig|1031711.3.peg.3828"/>
<protein>
    <submittedName>
        <fullName evidence="1">Uncharacterized protein</fullName>
    </submittedName>
</protein>
<name>F6G7W6_RALS8</name>
<keyword evidence="1" id="KW-0614">Plasmid</keyword>
<dbReference type="Proteomes" id="UP000007953">
    <property type="component" value="Plasmid megaplasmid"/>
</dbReference>
<dbReference type="HOGENOM" id="CLU_148671_0_0_4"/>
<sequence>MRILHLRISRLHTQETVIDIALQCVIIELKSHQQRPEINIINTIGKKLAFFSVAATLALTASQAQSVTVTGVDLTGQNYTQGCVRFFVNGQHYDVSAGQSTKVFYVASGSKFMASVFPSGGVCGGTATRNVWYTTDSVTHQTWLVR</sequence>
<proteinExistence type="predicted"/>
<gene>
    <name evidence="1" type="ordered locus">RSPO_m00607</name>
</gene>